<dbReference type="CDD" id="cd21631">
    <property type="entry name" value="RHH_CopG_NikR-like"/>
    <property type="match status" value="1"/>
</dbReference>
<accession>A0A562K8N2</accession>
<dbReference type="Pfam" id="PF01402">
    <property type="entry name" value="RHH_1"/>
    <property type="match status" value="1"/>
</dbReference>
<dbReference type="Proteomes" id="UP000316624">
    <property type="component" value="Unassembled WGS sequence"/>
</dbReference>
<feature type="domain" description="Ribbon-helix-helix protein CopG" evidence="1">
    <location>
        <begin position="4"/>
        <end position="39"/>
    </location>
</feature>
<evidence type="ECO:0000313" key="2">
    <source>
        <dbReference type="EMBL" id="TWH91603.1"/>
    </source>
</evidence>
<name>A0A562K8N2_SPHWJ</name>
<comment type="caution">
    <text evidence="2">The sequence shown here is derived from an EMBL/GenBank/DDBJ whole genome shotgun (WGS) entry which is preliminary data.</text>
</comment>
<gene>
    <name evidence="2" type="ORF">IQ35_03116</name>
</gene>
<dbReference type="InterPro" id="IPR010985">
    <property type="entry name" value="Ribbon_hlx_hlx"/>
</dbReference>
<dbReference type="InterPro" id="IPR002145">
    <property type="entry name" value="CopG"/>
</dbReference>
<sequence length="194" mass="21529">MTHVTLRIDDKVSELIDALSRAAGMSRSAWINRAITDALGSRMDEVRDTPEGEGMSTDRISVRIPKSEIATIESVARKAGLSRHEWLKRTIRWQLWTRAGNLRLVPSSNRQLQQIAKQIRALGYSLNQAVKAMNVAAKPDAPLEIAQTAQHVLALRDDIQALLEGVDSQVRHAAMGEVAYWTQRPSVQQAGEAQ</sequence>
<protein>
    <submittedName>
        <fullName evidence="2">Ribbon-helix-helix CopG family protein</fullName>
    </submittedName>
</protein>
<dbReference type="AlphaFoldDB" id="A0A562K8N2"/>
<keyword evidence="3" id="KW-1185">Reference proteome</keyword>
<reference evidence="2 3" key="1">
    <citation type="journal article" date="2015" name="Stand. Genomic Sci.">
        <title>Genomic Encyclopedia of Bacterial and Archaeal Type Strains, Phase III: the genomes of soil and plant-associated and newly described type strains.</title>
        <authorList>
            <person name="Whitman W.B."/>
            <person name="Woyke T."/>
            <person name="Klenk H.P."/>
            <person name="Zhou Y."/>
            <person name="Lilburn T.G."/>
            <person name="Beck B.J."/>
            <person name="De Vos P."/>
            <person name="Vandamme P."/>
            <person name="Eisen J.A."/>
            <person name="Garrity G."/>
            <person name="Hugenholtz P."/>
            <person name="Kyrpides N.C."/>
        </authorList>
    </citation>
    <scope>NUCLEOTIDE SEQUENCE [LARGE SCALE GENOMIC DNA]</scope>
    <source>
        <strain evidence="2 3">CGMCC 1.7748</strain>
    </source>
</reference>
<proteinExistence type="predicted"/>
<organism evidence="2 3">
    <name type="scientific">Sphingobium wenxiniae (strain DSM 21828 / CGMCC 1.7748 / JZ-1)</name>
    <dbReference type="NCBI Taxonomy" id="595605"/>
    <lineage>
        <taxon>Bacteria</taxon>
        <taxon>Pseudomonadati</taxon>
        <taxon>Pseudomonadota</taxon>
        <taxon>Alphaproteobacteria</taxon>
        <taxon>Sphingomonadales</taxon>
        <taxon>Sphingomonadaceae</taxon>
        <taxon>Sphingobium</taxon>
    </lineage>
</organism>
<dbReference type="GO" id="GO:0006355">
    <property type="term" value="P:regulation of DNA-templated transcription"/>
    <property type="evidence" value="ECO:0007669"/>
    <property type="project" value="InterPro"/>
</dbReference>
<dbReference type="RefSeq" id="WP_145074720.1">
    <property type="nucleotide sequence ID" value="NZ_JACIIY010000025.1"/>
</dbReference>
<dbReference type="EMBL" id="VLKK01000014">
    <property type="protein sequence ID" value="TWH91603.1"/>
    <property type="molecule type" value="Genomic_DNA"/>
</dbReference>
<evidence type="ECO:0000259" key="1">
    <source>
        <dbReference type="Pfam" id="PF01402"/>
    </source>
</evidence>
<dbReference type="SUPFAM" id="SSF47598">
    <property type="entry name" value="Ribbon-helix-helix"/>
    <property type="match status" value="1"/>
</dbReference>
<evidence type="ECO:0000313" key="3">
    <source>
        <dbReference type="Proteomes" id="UP000316624"/>
    </source>
</evidence>